<dbReference type="Proteomes" id="UP000193642">
    <property type="component" value="Unassembled WGS sequence"/>
</dbReference>
<reference evidence="2 3" key="1">
    <citation type="submission" date="2016-07" db="EMBL/GenBank/DDBJ databases">
        <title>Pervasive Adenine N6-methylation of Active Genes in Fungi.</title>
        <authorList>
            <consortium name="DOE Joint Genome Institute"/>
            <person name="Mondo S.J."/>
            <person name="Dannebaum R.O."/>
            <person name="Kuo R.C."/>
            <person name="Labutti K."/>
            <person name="Haridas S."/>
            <person name="Kuo A."/>
            <person name="Salamov A."/>
            <person name="Ahrendt S.R."/>
            <person name="Lipzen A."/>
            <person name="Sullivan W."/>
            <person name="Andreopoulos W.B."/>
            <person name="Clum A."/>
            <person name="Lindquist E."/>
            <person name="Daum C."/>
            <person name="Ramamoorthy G.K."/>
            <person name="Gryganskyi A."/>
            <person name="Culley D."/>
            <person name="Magnuson J.K."/>
            <person name="James T.Y."/>
            <person name="O'Malley M.A."/>
            <person name="Stajich J.E."/>
            <person name="Spatafora J.W."/>
            <person name="Visel A."/>
            <person name="Grigoriev I.V."/>
        </authorList>
    </citation>
    <scope>NUCLEOTIDE SEQUENCE [LARGE SCALE GENOMIC DNA]</scope>
    <source>
        <strain evidence="2 3">JEL800</strain>
    </source>
</reference>
<feature type="region of interest" description="Disordered" evidence="1">
    <location>
        <begin position="1"/>
        <end position="33"/>
    </location>
</feature>
<sequence length="149" mass="16980">MFSKKLDSPIQSPTLPNSHLQTHAHNGRPKRSSTTIRINFKKRFAKMNSKDIRQEITFRESIKNIKSLEGAGDLVDEMCDLFYSLKLGENDKIEESFYKIMDIMNVLGNMCNNVSDRAKFMLATEIGREGTRDVLSDLFQGVTSKNEEG</sequence>
<proteinExistence type="predicted"/>
<gene>
    <name evidence="2" type="ORF">BCR33DRAFT_718812</name>
</gene>
<organism evidence="2 3">
    <name type="scientific">Rhizoclosmatium globosum</name>
    <dbReference type="NCBI Taxonomy" id="329046"/>
    <lineage>
        <taxon>Eukaryota</taxon>
        <taxon>Fungi</taxon>
        <taxon>Fungi incertae sedis</taxon>
        <taxon>Chytridiomycota</taxon>
        <taxon>Chytridiomycota incertae sedis</taxon>
        <taxon>Chytridiomycetes</taxon>
        <taxon>Chytridiales</taxon>
        <taxon>Chytriomycetaceae</taxon>
        <taxon>Rhizoclosmatium</taxon>
    </lineage>
</organism>
<feature type="compositionally biased region" description="Polar residues" evidence="1">
    <location>
        <begin position="9"/>
        <end position="24"/>
    </location>
</feature>
<dbReference type="AlphaFoldDB" id="A0A1Y2C3Q9"/>
<name>A0A1Y2C3Q9_9FUNG</name>
<evidence type="ECO:0000313" key="3">
    <source>
        <dbReference type="Proteomes" id="UP000193642"/>
    </source>
</evidence>
<evidence type="ECO:0000313" key="2">
    <source>
        <dbReference type="EMBL" id="ORY41670.1"/>
    </source>
</evidence>
<evidence type="ECO:0000256" key="1">
    <source>
        <dbReference type="SAM" id="MobiDB-lite"/>
    </source>
</evidence>
<dbReference type="OrthoDB" id="2160115at2759"/>
<keyword evidence="3" id="KW-1185">Reference proteome</keyword>
<dbReference type="EMBL" id="MCGO01000031">
    <property type="protein sequence ID" value="ORY41670.1"/>
    <property type="molecule type" value="Genomic_DNA"/>
</dbReference>
<comment type="caution">
    <text evidence="2">The sequence shown here is derived from an EMBL/GenBank/DDBJ whole genome shotgun (WGS) entry which is preliminary data.</text>
</comment>
<protein>
    <submittedName>
        <fullName evidence="2">Uncharacterized protein</fullName>
    </submittedName>
</protein>
<accession>A0A1Y2C3Q9</accession>